<keyword evidence="2" id="KW-1185">Reference proteome</keyword>
<dbReference type="Proteomes" id="UP000886501">
    <property type="component" value="Unassembled WGS sequence"/>
</dbReference>
<reference evidence="1" key="1">
    <citation type="submission" date="2019-10" db="EMBL/GenBank/DDBJ databases">
        <authorList>
            <consortium name="DOE Joint Genome Institute"/>
            <person name="Kuo A."/>
            <person name="Miyauchi S."/>
            <person name="Kiss E."/>
            <person name="Drula E."/>
            <person name="Kohler A."/>
            <person name="Sanchez-Garcia M."/>
            <person name="Andreopoulos B."/>
            <person name="Barry K.W."/>
            <person name="Bonito G."/>
            <person name="Buee M."/>
            <person name="Carver A."/>
            <person name="Chen C."/>
            <person name="Cichocki N."/>
            <person name="Clum A."/>
            <person name="Culley D."/>
            <person name="Crous P.W."/>
            <person name="Fauchery L."/>
            <person name="Girlanda M."/>
            <person name="Hayes R."/>
            <person name="Keri Z."/>
            <person name="Labutti K."/>
            <person name="Lipzen A."/>
            <person name="Lombard V."/>
            <person name="Magnuson J."/>
            <person name="Maillard F."/>
            <person name="Morin E."/>
            <person name="Murat C."/>
            <person name="Nolan M."/>
            <person name="Ohm R."/>
            <person name="Pangilinan J."/>
            <person name="Pereira M."/>
            <person name="Perotto S."/>
            <person name="Peter M."/>
            <person name="Riley R."/>
            <person name="Sitrit Y."/>
            <person name="Stielow B."/>
            <person name="Szollosi G."/>
            <person name="Zifcakova L."/>
            <person name="Stursova M."/>
            <person name="Spatafora J.W."/>
            <person name="Tedersoo L."/>
            <person name="Vaario L.-M."/>
            <person name="Yamada A."/>
            <person name="Yan M."/>
            <person name="Wang P."/>
            <person name="Xu J."/>
            <person name="Bruns T."/>
            <person name="Baldrian P."/>
            <person name="Vilgalys R."/>
            <person name="Henrissat B."/>
            <person name="Grigoriev I.V."/>
            <person name="Hibbett D."/>
            <person name="Nagy L.G."/>
            <person name="Martin F.M."/>
        </authorList>
    </citation>
    <scope>NUCLEOTIDE SEQUENCE</scope>
    <source>
        <strain evidence="1">P2</strain>
    </source>
</reference>
<comment type="caution">
    <text evidence="1">The sequence shown here is derived from an EMBL/GenBank/DDBJ whole genome shotgun (WGS) entry which is preliminary data.</text>
</comment>
<organism evidence="1 2">
    <name type="scientific">Thelephora ganbajun</name>
    <name type="common">Ganba fungus</name>
    <dbReference type="NCBI Taxonomy" id="370292"/>
    <lineage>
        <taxon>Eukaryota</taxon>
        <taxon>Fungi</taxon>
        <taxon>Dikarya</taxon>
        <taxon>Basidiomycota</taxon>
        <taxon>Agaricomycotina</taxon>
        <taxon>Agaricomycetes</taxon>
        <taxon>Thelephorales</taxon>
        <taxon>Thelephoraceae</taxon>
        <taxon>Thelephora</taxon>
    </lineage>
</organism>
<proteinExistence type="predicted"/>
<evidence type="ECO:0000313" key="2">
    <source>
        <dbReference type="Proteomes" id="UP000886501"/>
    </source>
</evidence>
<sequence>VIELHSLVVEMLENFELSFPEGKTILRVPAIAVTCMVQGEREKGVQMPIRLEPLVDR</sequence>
<gene>
    <name evidence="1" type="ORF">BDM02DRAFT_3087534</name>
</gene>
<protein>
    <submittedName>
        <fullName evidence="1">Uncharacterized protein</fullName>
    </submittedName>
</protein>
<dbReference type="EMBL" id="MU117964">
    <property type="protein sequence ID" value="KAF9653444.1"/>
    <property type="molecule type" value="Genomic_DNA"/>
</dbReference>
<name>A0ACB6ZV72_THEGA</name>
<feature type="non-terminal residue" evidence="1">
    <location>
        <position position="1"/>
    </location>
</feature>
<accession>A0ACB6ZV72</accession>
<evidence type="ECO:0000313" key="1">
    <source>
        <dbReference type="EMBL" id="KAF9653444.1"/>
    </source>
</evidence>
<reference evidence="1" key="2">
    <citation type="journal article" date="2020" name="Nat. Commun.">
        <title>Large-scale genome sequencing of mycorrhizal fungi provides insights into the early evolution of symbiotic traits.</title>
        <authorList>
            <person name="Miyauchi S."/>
            <person name="Kiss E."/>
            <person name="Kuo A."/>
            <person name="Drula E."/>
            <person name="Kohler A."/>
            <person name="Sanchez-Garcia M."/>
            <person name="Morin E."/>
            <person name="Andreopoulos B."/>
            <person name="Barry K.W."/>
            <person name="Bonito G."/>
            <person name="Buee M."/>
            <person name="Carver A."/>
            <person name="Chen C."/>
            <person name="Cichocki N."/>
            <person name="Clum A."/>
            <person name="Culley D."/>
            <person name="Crous P.W."/>
            <person name="Fauchery L."/>
            <person name="Girlanda M."/>
            <person name="Hayes R.D."/>
            <person name="Keri Z."/>
            <person name="LaButti K."/>
            <person name="Lipzen A."/>
            <person name="Lombard V."/>
            <person name="Magnuson J."/>
            <person name="Maillard F."/>
            <person name="Murat C."/>
            <person name="Nolan M."/>
            <person name="Ohm R.A."/>
            <person name="Pangilinan J."/>
            <person name="Pereira M.F."/>
            <person name="Perotto S."/>
            <person name="Peter M."/>
            <person name="Pfister S."/>
            <person name="Riley R."/>
            <person name="Sitrit Y."/>
            <person name="Stielow J.B."/>
            <person name="Szollosi G."/>
            <person name="Zifcakova L."/>
            <person name="Stursova M."/>
            <person name="Spatafora J.W."/>
            <person name="Tedersoo L."/>
            <person name="Vaario L.M."/>
            <person name="Yamada A."/>
            <person name="Yan M."/>
            <person name="Wang P."/>
            <person name="Xu J."/>
            <person name="Bruns T."/>
            <person name="Baldrian P."/>
            <person name="Vilgalys R."/>
            <person name="Dunand C."/>
            <person name="Henrissat B."/>
            <person name="Grigoriev I.V."/>
            <person name="Hibbett D."/>
            <person name="Nagy L.G."/>
            <person name="Martin F.M."/>
        </authorList>
    </citation>
    <scope>NUCLEOTIDE SEQUENCE</scope>
    <source>
        <strain evidence="1">P2</strain>
    </source>
</reference>